<name>A0A448WAA7_9PLAT</name>
<evidence type="ECO:0000313" key="2">
    <source>
        <dbReference type="EMBL" id="VEL06899.1"/>
    </source>
</evidence>
<dbReference type="AlphaFoldDB" id="A0A448WAA7"/>
<feature type="region of interest" description="Disordered" evidence="1">
    <location>
        <begin position="545"/>
        <end position="570"/>
    </location>
</feature>
<comment type="caution">
    <text evidence="2">The sequence shown here is derived from an EMBL/GenBank/DDBJ whole genome shotgun (WGS) entry which is preliminary data.</text>
</comment>
<reference evidence="2" key="1">
    <citation type="submission" date="2018-11" db="EMBL/GenBank/DDBJ databases">
        <authorList>
            <consortium name="Pathogen Informatics"/>
        </authorList>
    </citation>
    <scope>NUCLEOTIDE SEQUENCE</scope>
</reference>
<feature type="compositionally biased region" description="Basic and acidic residues" evidence="1">
    <location>
        <begin position="552"/>
        <end position="568"/>
    </location>
</feature>
<protein>
    <submittedName>
        <fullName evidence="2">Uncharacterized protein</fullName>
    </submittedName>
</protein>
<evidence type="ECO:0000313" key="3">
    <source>
        <dbReference type="Proteomes" id="UP000784294"/>
    </source>
</evidence>
<evidence type="ECO:0000256" key="1">
    <source>
        <dbReference type="SAM" id="MobiDB-lite"/>
    </source>
</evidence>
<dbReference type="Proteomes" id="UP000784294">
    <property type="component" value="Unassembled WGS sequence"/>
</dbReference>
<keyword evidence="3" id="KW-1185">Reference proteome</keyword>
<organism evidence="2 3">
    <name type="scientific">Protopolystoma xenopodis</name>
    <dbReference type="NCBI Taxonomy" id="117903"/>
    <lineage>
        <taxon>Eukaryota</taxon>
        <taxon>Metazoa</taxon>
        <taxon>Spiralia</taxon>
        <taxon>Lophotrochozoa</taxon>
        <taxon>Platyhelminthes</taxon>
        <taxon>Monogenea</taxon>
        <taxon>Polyopisthocotylea</taxon>
        <taxon>Polystomatidea</taxon>
        <taxon>Polystomatidae</taxon>
        <taxon>Protopolystoma</taxon>
    </lineage>
</organism>
<accession>A0A448WAA7</accession>
<dbReference type="EMBL" id="CAAALY010000599">
    <property type="protein sequence ID" value="VEL06899.1"/>
    <property type="molecule type" value="Genomic_DNA"/>
</dbReference>
<gene>
    <name evidence="2" type="ORF">PXEA_LOCUS339</name>
</gene>
<sequence length="782" mass="86084">MLTQVADGQLSASEAMDRLILLLAPTEAWKLYSEVAKTEKWRDDQLHSLLNLLCATNSGQSGGPDFFCGMPLPNLGELPDPCEAYYAGPTTWLKGVPAITAQSKTPRLSLARSPTAAVVDAEDAKDAENSAVNSSSEEQNLARMAMEGGVPRLTVWSNSCSAECLFRDHSVTLGSNRALGQRALLRGAARFGNPLRAFELAQILWKLEDGQLRENAQASGKAGPQTSDVERAVFLDIDDYNALLLCLHGVPPPQLNEISALLSRDRLSHKTEPGCTSHTPLTACLLAVLLRMSTTGILPDKSSFEAALHSLACDTITSLLTGSFRSHTAFGLGLLEEARLLGLPTSLGMMNNLLALITAPARWDISSVVAVSSRPSQSVLYSTSPLINAFINELEIAWADRPPCRTDTYSYDDLRFFTQAMRCLRDEADLTTARRLHNLLTGQSDRRFLFLTNSAEESYIADYAHLLLGEIGFSLTPARVKTNDQSSNQGIKNESHIEAGAKAIEEQLDEAWQFYRTYHGTIFRQHNLLRNVFINRFHRAAREPISKASRSTAREASKQDDSNIKSIDEADSMPLSSSRVTATRRLAFKRLVQLFRDLLAATSGHVSETNLILVCIDRITDLISAQDQAWHLLMQPVTATESVAMTEASLPIEAHKASQEMLDLLDYANAQMLRSAASKNTARSRSESFGTLFASLKSSHISGLARLALPLALGNRIQQLLKPSKAATTAEVKAASWQDMHIDEANKTLMRWLRLAEEHNMLQWSWTAEAIYSIWACKRGVE</sequence>
<proteinExistence type="predicted"/>
<dbReference type="OrthoDB" id="10044771at2759"/>